<evidence type="ECO:0000256" key="2">
    <source>
        <dbReference type="ARBA" id="ARBA00016218"/>
    </source>
</evidence>
<evidence type="ECO:0000256" key="5">
    <source>
        <dbReference type="ARBA" id="ARBA00033413"/>
    </source>
</evidence>
<dbReference type="GO" id="GO:0003848">
    <property type="term" value="F:2-amino-4-hydroxy-6-hydroxymethyldihydropteridine diphosphokinase activity"/>
    <property type="evidence" value="ECO:0007669"/>
    <property type="project" value="UniProtKB-EC"/>
</dbReference>
<evidence type="ECO:0000256" key="3">
    <source>
        <dbReference type="ARBA" id="ARBA00029409"/>
    </source>
</evidence>
<comment type="function">
    <text evidence="3">Catalyzes the transfer of pyrophosphate from adenosine triphosphate (ATP) to 6-hydroxymethyl-7,8-dihydropterin, an enzymatic step in folate biosynthesis pathway.</text>
</comment>
<dbReference type="InterPro" id="IPR000550">
    <property type="entry name" value="Hppk"/>
</dbReference>
<evidence type="ECO:0000313" key="8">
    <source>
        <dbReference type="Proteomes" id="UP000788426"/>
    </source>
</evidence>
<comment type="similarity">
    <text evidence="1">Belongs to the HPPK family.</text>
</comment>
<proteinExistence type="inferred from homology"/>
<protein>
    <recommendedName>
        <fullName evidence="2">2-amino-4-hydroxy-6-hydroxymethyldihydropteridine pyrophosphokinase</fullName>
    </recommendedName>
    <alternativeName>
        <fullName evidence="4">6-hydroxymethyl-7,8-dihydropterin pyrophosphokinase</fullName>
    </alternativeName>
    <alternativeName>
        <fullName evidence="5">7,8-dihydro-6-hydroxymethylpterin-pyrophosphokinase</fullName>
    </alternativeName>
</protein>
<keyword evidence="8" id="KW-1185">Reference proteome</keyword>
<keyword evidence="7" id="KW-0808">Transferase</keyword>
<evidence type="ECO:0000313" key="7">
    <source>
        <dbReference type="EMBL" id="MBW4768933.1"/>
    </source>
</evidence>
<comment type="caution">
    <text evidence="7">The sequence shown here is derived from an EMBL/GenBank/DDBJ whole genome shotgun (WGS) entry which is preliminary data.</text>
</comment>
<organism evidence="7 8">
    <name type="scientific">Hoylesella nanceiensis</name>
    <dbReference type="NCBI Taxonomy" id="425941"/>
    <lineage>
        <taxon>Bacteria</taxon>
        <taxon>Pseudomonadati</taxon>
        <taxon>Bacteroidota</taxon>
        <taxon>Bacteroidia</taxon>
        <taxon>Bacteroidales</taxon>
        <taxon>Prevotellaceae</taxon>
        <taxon>Hoylesella</taxon>
    </lineage>
</organism>
<dbReference type="RefSeq" id="WP_219480192.1">
    <property type="nucleotide sequence ID" value="NZ_JAHXCT010000002.1"/>
</dbReference>
<name>A0ABS6YDX6_9BACT</name>
<reference evidence="7 8" key="1">
    <citation type="submission" date="2021-07" db="EMBL/GenBank/DDBJ databases">
        <title>Genomic diversity and antimicrobial resistance of Prevotella spp. isolated from chronic lung disease airways.</title>
        <authorList>
            <person name="Webb K.A."/>
            <person name="Olagoke O.S."/>
            <person name="Baird T."/>
            <person name="Neill J."/>
            <person name="Pham A."/>
            <person name="Wells T.J."/>
            <person name="Ramsay K.A."/>
            <person name="Bell S.C."/>
            <person name="Sarovich D.S."/>
            <person name="Price E.P."/>
        </authorList>
    </citation>
    <scope>NUCLEOTIDE SEQUENCE [LARGE SCALE GENOMIC DNA]</scope>
    <source>
        <strain evidence="7 8">SCHI0011.S.12</strain>
    </source>
</reference>
<gene>
    <name evidence="7" type="primary">folK</name>
    <name evidence="7" type="ORF">KZO38_04065</name>
</gene>
<sequence length="156" mass="17678">MPHIVYLGLGSNIGARHDMIEKAIELIAEQVGDIVLQSALYETEPWGFSSENLFINGAVACQTTLTPLEVLQKTQAIEKQLGRTHKTKNGEYEDRVIDIDILLYDDLHLHHSQLVIPHPHIAKRPFVYQPLCDILSKSTLERIIGQEIPYNKKEAQ</sequence>
<dbReference type="Proteomes" id="UP000788426">
    <property type="component" value="Unassembled WGS sequence"/>
</dbReference>
<evidence type="ECO:0000259" key="6">
    <source>
        <dbReference type="Pfam" id="PF01288"/>
    </source>
</evidence>
<dbReference type="Pfam" id="PF01288">
    <property type="entry name" value="HPPK"/>
    <property type="match status" value="1"/>
</dbReference>
<dbReference type="NCBIfam" id="TIGR01498">
    <property type="entry name" value="folK"/>
    <property type="match status" value="1"/>
</dbReference>
<evidence type="ECO:0000256" key="1">
    <source>
        <dbReference type="ARBA" id="ARBA00005810"/>
    </source>
</evidence>
<dbReference type="PANTHER" id="PTHR43071">
    <property type="entry name" value="2-AMINO-4-HYDROXY-6-HYDROXYMETHYLDIHYDROPTERIDINE PYROPHOSPHOKINASE"/>
    <property type="match status" value="1"/>
</dbReference>
<accession>A0ABS6YDX6</accession>
<dbReference type="EMBL" id="JAHXCT010000002">
    <property type="protein sequence ID" value="MBW4768933.1"/>
    <property type="molecule type" value="Genomic_DNA"/>
</dbReference>
<dbReference type="CDD" id="cd00483">
    <property type="entry name" value="HPPK"/>
    <property type="match status" value="1"/>
</dbReference>
<evidence type="ECO:0000256" key="4">
    <source>
        <dbReference type="ARBA" id="ARBA00029766"/>
    </source>
</evidence>
<dbReference type="PANTHER" id="PTHR43071:SF1">
    <property type="entry name" value="2-AMINO-4-HYDROXY-6-HYDROXYMETHYLDIHYDROPTERIDINE PYROPHOSPHOKINASE"/>
    <property type="match status" value="1"/>
</dbReference>
<feature type="domain" description="7,8-dihydro-6-hydroxymethylpterin-pyrophosphokinase" evidence="6">
    <location>
        <begin position="6"/>
        <end position="135"/>
    </location>
</feature>